<proteinExistence type="predicted"/>
<dbReference type="Proteomes" id="UP000664654">
    <property type="component" value="Unassembled WGS sequence"/>
</dbReference>
<evidence type="ECO:0000313" key="2">
    <source>
        <dbReference type="Proteomes" id="UP000664654"/>
    </source>
</evidence>
<evidence type="ECO:0000313" key="1">
    <source>
        <dbReference type="EMBL" id="MBN7824458.1"/>
    </source>
</evidence>
<organism evidence="1 2">
    <name type="scientific">Bowmanella dokdonensis</name>
    <dbReference type="NCBI Taxonomy" id="751969"/>
    <lineage>
        <taxon>Bacteria</taxon>
        <taxon>Pseudomonadati</taxon>
        <taxon>Pseudomonadota</taxon>
        <taxon>Gammaproteobacteria</taxon>
        <taxon>Alteromonadales</taxon>
        <taxon>Alteromonadaceae</taxon>
        <taxon>Bowmanella</taxon>
    </lineage>
</organism>
<comment type="caution">
    <text evidence="1">The sequence shown here is derived from an EMBL/GenBank/DDBJ whole genome shotgun (WGS) entry which is preliminary data.</text>
</comment>
<gene>
    <name evidence="1" type="ORF">J0A66_04380</name>
</gene>
<dbReference type="AlphaFoldDB" id="A0A939ILQ3"/>
<name>A0A939ILQ3_9ALTE</name>
<accession>A0A939ILQ3</accession>
<dbReference type="Pfam" id="PF11279">
    <property type="entry name" value="DUF3080"/>
    <property type="match status" value="1"/>
</dbReference>
<keyword evidence="2" id="KW-1185">Reference proteome</keyword>
<dbReference type="InterPro" id="IPR021431">
    <property type="entry name" value="DUF3080"/>
</dbReference>
<dbReference type="EMBL" id="JAFKCV010000002">
    <property type="protein sequence ID" value="MBN7824458.1"/>
    <property type="molecule type" value="Genomic_DNA"/>
</dbReference>
<reference evidence="1" key="1">
    <citation type="submission" date="2021-03" db="EMBL/GenBank/DDBJ databases">
        <title>novel species isolated from a fishpond in China.</title>
        <authorList>
            <person name="Lu H."/>
            <person name="Cai Z."/>
        </authorList>
    </citation>
    <scope>NUCLEOTIDE SEQUENCE</scope>
    <source>
        <strain evidence="1">JCM 30855</strain>
    </source>
</reference>
<dbReference type="RefSeq" id="WP_206572571.1">
    <property type="nucleotide sequence ID" value="NZ_JAFKCV010000002.1"/>
</dbReference>
<protein>
    <submittedName>
        <fullName evidence="1">DUF3080 family protein</fullName>
    </submittedName>
</protein>
<sequence>MCGACADNQKLFEDSREYARRLANVLNQPAVEFSPSDTPTLPQSITTALPQVDISLTDFYALRDCPLYTLVAERNTALGKIQSASQRYIYENRLLNAVDDCLPRLDDSGVRDKLRHWRQMKHQALNQVWLRLLNSTEVRKSLALGQGYLTGNDRDGLSQTVESLQYLISLHPATAPHGDFRYLEQHLNTLQQFHTTASLLRSQRLLAGHLSQLTEWLSSQAIYCSDKQASDEVRYLRNVFDLFFIQRIQPVASSMNHYHYKLFPLWQTLIGQSADAYQQWLEQQQSDFEHYQQAMREHIHFWQALFKQCHLPPPAASIQQASRQ</sequence>